<gene>
    <name evidence="8" type="primary">LOC113497467</name>
</gene>
<reference evidence="8" key="1">
    <citation type="submission" date="2025-08" db="UniProtKB">
        <authorList>
            <consortium name="RefSeq"/>
        </authorList>
    </citation>
    <scope>IDENTIFICATION</scope>
</reference>
<dbReference type="InParanoid" id="A0A7E5VWW2"/>
<keyword evidence="3" id="KW-0805">Transcription regulation</keyword>
<evidence type="ECO:0000256" key="4">
    <source>
        <dbReference type="ARBA" id="ARBA00023163"/>
    </source>
</evidence>
<dbReference type="OrthoDB" id="7464868at2759"/>
<evidence type="ECO:0000256" key="2">
    <source>
        <dbReference type="ARBA" id="ARBA00016807"/>
    </source>
</evidence>
<feature type="domain" description="Myb/SANT-like DNA-binding" evidence="6">
    <location>
        <begin position="12"/>
        <end position="85"/>
    </location>
</feature>
<name>A0A7E5VWW2_TRINI</name>
<evidence type="ECO:0000256" key="3">
    <source>
        <dbReference type="ARBA" id="ARBA00023015"/>
    </source>
</evidence>
<keyword evidence="4" id="KW-0804">Transcription</keyword>
<evidence type="ECO:0000256" key="1">
    <source>
        <dbReference type="ARBA" id="ARBA00011764"/>
    </source>
</evidence>
<dbReference type="GeneID" id="113497467"/>
<organism evidence="7 8">
    <name type="scientific">Trichoplusia ni</name>
    <name type="common">Cabbage looper</name>
    <dbReference type="NCBI Taxonomy" id="7111"/>
    <lineage>
        <taxon>Eukaryota</taxon>
        <taxon>Metazoa</taxon>
        <taxon>Ecdysozoa</taxon>
        <taxon>Arthropoda</taxon>
        <taxon>Hexapoda</taxon>
        <taxon>Insecta</taxon>
        <taxon>Pterygota</taxon>
        <taxon>Neoptera</taxon>
        <taxon>Endopterygota</taxon>
        <taxon>Lepidoptera</taxon>
        <taxon>Glossata</taxon>
        <taxon>Ditrysia</taxon>
        <taxon>Noctuoidea</taxon>
        <taxon>Noctuidae</taxon>
        <taxon>Plusiinae</taxon>
        <taxon>Trichoplusia</taxon>
    </lineage>
</organism>
<proteinExistence type="predicted"/>
<keyword evidence="7" id="KW-1185">Reference proteome</keyword>
<evidence type="ECO:0000259" key="6">
    <source>
        <dbReference type="Pfam" id="PF13873"/>
    </source>
</evidence>
<protein>
    <recommendedName>
        <fullName evidence="2">Regulatory protein zeste</fullName>
    </recommendedName>
</protein>
<dbReference type="RefSeq" id="XP_026732825.1">
    <property type="nucleotide sequence ID" value="XM_026877024.1"/>
</dbReference>
<sequence length="245" mass="27643">MLYIRVYLSSKSRPSMEQVTAIVDFMEKHPALALGQLRGMEGRDESKRLWFKLTRIVNNLSGPTRPMKSWIKYWADKKSTVRTKVISYGDGNSNNLCSNVEKKIWDLFLANDAGKTRKPVKQESSYVEDTYFKDDGVEEDNQVDSDPVMPFEEQTMDMEQRQNAIMERLVKAMSEQAGALAQLAQAAHVSAQAMHRAADAAQIQSQAIDRLATTFETINAATHDVRNALVDIDSTMKRLYSTPGT</sequence>
<evidence type="ECO:0000313" key="7">
    <source>
        <dbReference type="Proteomes" id="UP000322000"/>
    </source>
</evidence>
<comment type="function">
    <text evidence="5">Involved in transvection phenomena (= synapsis-dependent gene expression), where the synaptic pairing of chromosomes carrying genes with which zeste interacts influences the expression of these genes. Zeste binds to DNA and stimulates transcription from a nearby promoter.</text>
</comment>
<dbReference type="KEGG" id="tnl:113497467"/>
<accession>A0A7E5VWW2</accession>
<dbReference type="Proteomes" id="UP000322000">
    <property type="component" value="Chromosome 9"/>
</dbReference>
<evidence type="ECO:0000256" key="5">
    <source>
        <dbReference type="ARBA" id="ARBA00025466"/>
    </source>
</evidence>
<dbReference type="Pfam" id="PF13873">
    <property type="entry name" value="Myb_DNA-bind_5"/>
    <property type="match status" value="1"/>
</dbReference>
<dbReference type="SUPFAM" id="SSF58104">
    <property type="entry name" value="Methyl-accepting chemotaxis protein (MCP) signaling domain"/>
    <property type="match status" value="1"/>
</dbReference>
<dbReference type="InterPro" id="IPR028002">
    <property type="entry name" value="Myb_DNA-bind_5"/>
</dbReference>
<dbReference type="AlphaFoldDB" id="A0A7E5VWW2"/>
<evidence type="ECO:0000313" key="8">
    <source>
        <dbReference type="RefSeq" id="XP_026732825.1"/>
    </source>
</evidence>
<comment type="subunit">
    <text evidence="1">Self-associates forming complexes of several hundred monomers.</text>
</comment>